<dbReference type="PANTHER" id="PTHR35563:SF2">
    <property type="entry name" value="BARREL METAL-DEPENDENT HYDROLASE, PUTATIVE (AFU_ORTHOLOGUE AFUA_1G16240)-RELATED"/>
    <property type="match status" value="1"/>
</dbReference>
<dbReference type="Proteomes" id="UP001583186">
    <property type="component" value="Unassembled WGS sequence"/>
</dbReference>
<name>A0ABR3YK99_9PEZI</name>
<comment type="caution">
    <text evidence="2">The sequence shown here is derived from an EMBL/GenBank/DDBJ whole genome shotgun (WGS) entry which is preliminary data.</text>
</comment>
<evidence type="ECO:0000259" key="1">
    <source>
        <dbReference type="Pfam" id="PF04909"/>
    </source>
</evidence>
<gene>
    <name evidence="2" type="ORF">Sste5346_009684</name>
</gene>
<reference evidence="2 3" key="1">
    <citation type="journal article" date="2024" name="IMA Fungus">
        <title>IMA Genome - F19 : A genome assembly and annotation guide to empower mycologists, including annotated draft genome sequences of Ceratocystis pirilliformis, Diaporthe australafricana, Fusarium ophioides, Paecilomyces lecythidis, and Sporothrix stenoceras.</title>
        <authorList>
            <person name="Aylward J."/>
            <person name="Wilson A.M."/>
            <person name="Visagie C.M."/>
            <person name="Spraker J."/>
            <person name="Barnes I."/>
            <person name="Buitendag C."/>
            <person name="Ceriani C."/>
            <person name="Del Mar Angel L."/>
            <person name="du Plessis D."/>
            <person name="Fuchs T."/>
            <person name="Gasser K."/>
            <person name="Kramer D."/>
            <person name="Li W."/>
            <person name="Munsamy K."/>
            <person name="Piso A."/>
            <person name="Price J.L."/>
            <person name="Sonnekus B."/>
            <person name="Thomas C."/>
            <person name="van der Nest A."/>
            <person name="van Dijk A."/>
            <person name="van Heerden A."/>
            <person name="van Vuuren N."/>
            <person name="Yilmaz N."/>
            <person name="Duong T.A."/>
            <person name="van der Merwe N.A."/>
            <person name="Wingfield M.J."/>
            <person name="Wingfield B.D."/>
        </authorList>
    </citation>
    <scope>NUCLEOTIDE SEQUENCE [LARGE SCALE GENOMIC DNA]</scope>
    <source>
        <strain evidence="2 3">CMW 5346</strain>
    </source>
</reference>
<dbReference type="InterPro" id="IPR052358">
    <property type="entry name" value="Aro_Compnd_Degr_Hydrolases"/>
</dbReference>
<dbReference type="Gene3D" id="3.20.20.140">
    <property type="entry name" value="Metal-dependent hydrolases"/>
    <property type="match status" value="1"/>
</dbReference>
<dbReference type="Pfam" id="PF04909">
    <property type="entry name" value="Amidohydro_2"/>
    <property type="match status" value="1"/>
</dbReference>
<protein>
    <recommendedName>
        <fullName evidence="1">Amidohydrolase-related domain-containing protein</fullName>
    </recommendedName>
</protein>
<sequence>MAESNICNLPSGSWDSHVHVVDERFPQAANRSFTPKHAPVSDLMAFETKIGVSHVCIVAVSTYGFDNSHMIDALEQLQGKGRGVAVVDIDTVTDAELDKMHAAGVRGLRFNLHTLHIDINRDAFKVAIHKYADKIRRLDWVIQMFVHMHQIPLIADEIPKLGVDVVFDHLGAPTDPKVEVQKQAGYAELMSLLRGGHAYVKMSGVYRFYGEKMPGLEDYCRELLRDIPTQVVWGSDRPHPTGPDHFTNPEVERLIPQDYQKIDIPGFISQCREWCDHDEEKIKMIFVDNPRRLWRYARDD</sequence>
<organism evidence="2 3">
    <name type="scientific">Sporothrix stenoceras</name>
    <dbReference type="NCBI Taxonomy" id="5173"/>
    <lineage>
        <taxon>Eukaryota</taxon>
        <taxon>Fungi</taxon>
        <taxon>Dikarya</taxon>
        <taxon>Ascomycota</taxon>
        <taxon>Pezizomycotina</taxon>
        <taxon>Sordariomycetes</taxon>
        <taxon>Sordariomycetidae</taxon>
        <taxon>Ophiostomatales</taxon>
        <taxon>Ophiostomataceae</taxon>
        <taxon>Sporothrix</taxon>
    </lineage>
</organism>
<dbReference type="InterPro" id="IPR032466">
    <property type="entry name" value="Metal_Hydrolase"/>
</dbReference>
<evidence type="ECO:0000313" key="3">
    <source>
        <dbReference type="Proteomes" id="UP001583186"/>
    </source>
</evidence>
<proteinExistence type="predicted"/>
<accession>A0ABR3YK99</accession>
<dbReference type="InterPro" id="IPR006680">
    <property type="entry name" value="Amidohydro-rel"/>
</dbReference>
<evidence type="ECO:0000313" key="2">
    <source>
        <dbReference type="EMBL" id="KAL1888292.1"/>
    </source>
</evidence>
<dbReference type="PANTHER" id="PTHR35563">
    <property type="entry name" value="BARREL METAL-DEPENDENT HYDROLASE, PUTATIVE (AFU_ORTHOLOGUE AFUA_1G16240)-RELATED"/>
    <property type="match status" value="1"/>
</dbReference>
<dbReference type="EMBL" id="JAWCUI010000096">
    <property type="protein sequence ID" value="KAL1888292.1"/>
    <property type="molecule type" value="Genomic_DNA"/>
</dbReference>
<feature type="domain" description="Amidohydrolase-related" evidence="1">
    <location>
        <begin position="15"/>
        <end position="295"/>
    </location>
</feature>
<dbReference type="SUPFAM" id="SSF51556">
    <property type="entry name" value="Metallo-dependent hydrolases"/>
    <property type="match status" value="1"/>
</dbReference>
<keyword evidence="3" id="KW-1185">Reference proteome</keyword>